<comment type="caution">
    <text evidence="2">The sequence shown here is derived from an EMBL/GenBank/DDBJ whole genome shotgun (WGS) entry which is preliminary data.</text>
</comment>
<feature type="region of interest" description="Disordered" evidence="1">
    <location>
        <begin position="84"/>
        <end position="106"/>
    </location>
</feature>
<proteinExistence type="predicted"/>
<sequence>MATLNQMVAEQAKVIGEARASLEAAFKKPPTQTATIAAREATVAELKTRMSNLAEVKASFTRQIDQQLSGYQAEISALEKLIEEDKKRFGEQPTPPRPTRGKGRGK</sequence>
<name>A0ABM8S6I7_9BACT</name>
<organism evidence="2 3">
    <name type="scientific">Nitrospira defluvii</name>
    <dbReference type="NCBI Taxonomy" id="330214"/>
    <lineage>
        <taxon>Bacteria</taxon>
        <taxon>Pseudomonadati</taxon>
        <taxon>Nitrospirota</taxon>
        <taxon>Nitrospiria</taxon>
        <taxon>Nitrospirales</taxon>
        <taxon>Nitrospiraceae</taxon>
        <taxon>Nitrospira</taxon>
    </lineage>
</organism>
<protein>
    <submittedName>
        <fullName evidence="2">Uncharacterized protein</fullName>
    </submittedName>
</protein>
<gene>
    <name evidence="2" type="ORF">NSPZN2_60044</name>
</gene>
<dbReference type="RefSeq" id="WP_213043904.1">
    <property type="nucleotide sequence ID" value="NZ_CAJNBJ010000019.1"/>
</dbReference>
<keyword evidence="3" id="KW-1185">Reference proteome</keyword>
<dbReference type="Proteomes" id="UP000675880">
    <property type="component" value="Unassembled WGS sequence"/>
</dbReference>
<evidence type="ECO:0000313" key="3">
    <source>
        <dbReference type="Proteomes" id="UP000675880"/>
    </source>
</evidence>
<evidence type="ECO:0000313" key="2">
    <source>
        <dbReference type="EMBL" id="CAE6791788.1"/>
    </source>
</evidence>
<accession>A0ABM8S6I7</accession>
<dbReference type="EMBL" id="CAJNBJ010000019">
    <property type="protein sequence ID" value="CAE6791788.1"/>
    <property type="molecule type" value="Genomic_DNA"/>
</dbReference>
<reference evidence="2 3" key="1">
    <citation type="submission" date="2021-02" db="EMBL/GenBank/DDBJ databases">
        <authorList>
            <person name="Han P."/>
        </authorList>
    </citation>
    <scope>NUCLEOTIDE SEQUENCE [LARGE SCALE GENOMIC DNA]</scope>
    <source>
        <strain evidence="2">Candidatus Nitrospira sp. ZN2</strain>
    </source>
</reference>
<evidence type="ECO:0000256" key="1">
    <source>
        <dbReference type="SAM" id="MobiDB-lite"/>
    </source>
</evidence>